<feature type="region of interest" description="Disordered" evidence="1">
    <location>
        <begin position="64"/>
        <end position="87"/>
    </location>
</feature>
<dbReference type="EMBL" id="CP090166">
    <property type="protein sequence ID" value="UJO17161.1"/>
    <property type="molecule type" value="Genomic_DNA"/>
</dbReference>
<dbReference type="OMA" id="ESKAGWW"/>
<reference evidence="2" key="2">
    <citation type="journal article" date="2022" name="Microb. Genom.">
        <title>A chromosome-scale genome assembly of the tomato pathogen Cladosporium fulvum reveals a compartmentalized genome architecture and the presence of a dispensable chromosome.</title>
        <authorList>
            <person name="Zaccaron A.Z."/>
            <person name="Chen L.H."/>
            <person name="Samaras A."/>
            <person name="Stergiopoulos I."/>
        </authorList>
    </citation>
    <scope>NUCLEOTIDE SEQUENCE</scope>
    <source>
        <strain evidence="2">Race5_Kim</strain>
    </source>
</reference>
<dbReference type="RefSeq" id="XP_047761527.1">
    <property type="nucleotide sequence ID" value="XM_047904366.1"/>
</dbReference>
<proteinExistence type="predicted"/>
<dbReference type="KEGG" id="ffu:CLAFUR5_05218"/>
<sequence length="261" mass="28318">MSSSLRPLIPIRSAGRSFSTTPPHHASILFALGALSNSRETQHFNNISRLDRVEHSPTLKLIKTSEIDPYPLPTPPQPAAPLPRHGSRATSAAAIWDSKALQAGRAILSDNARHLSRMARTIERTKRREMKMKHIRQSELAAWAQERQKMRAEQRSAGILILASVATATGLAMWRLWPEGGQAARDSGEMGRRIAERARRSIPLPATGSAAVPVAAGAAVAAESLPVTGVSTPIVPEMAAVAAEPAMSWSWTVKNMLWKVQ</sequence>
<organism evidence="2 3">
    <name type="scientific">Passalora fulva</name>
    <name type="common">Tomato leaf mold</name>
    <name type="synonym">Cladosporium fulvum</name>
    <dbReference type="NCBI Taxonomy" id="5499"/>
    <lineage>
        <taxon>Eukaryota</taxon>
        <taxon>Fungi</taxon>
        <taxon>Dikarya</taxon>
        <taxon>Ascomycota</taxon>
        <taxon>Pezizomycotina</taxon>
        <taxon>Dothideomycetes</taxon>
        <taxon>Dothideomycetidae</taxon>
        <taxon>Mycosphaerellales</taxon>
        <taxon>Mycosphaerellaceae</taxon>
        <taxon>Fulvia</taxon>
    </lineage>
</organism>
<dbReference type="AlphaFoldDB" id="A0A9Q8P8R1"/>
<name>A0A9Q8P8R1_PASFU</name>
<reference evidence="2" key="1">
    <citation type="submission" date="2021-12" db="EMBL/GenBank/DDBJ databases">
        <authorList>
            <person name="Zaccaron A."/>
            <person name="Stergiopoulos I."/>
        </authorList>
    </citation>
    <scope>NUCLEOTIDE SEQUENCE</scope>
    <source>
        <strain evidence="2">Race5_Kim</strain>
    </source>
</reference>
<gene>
    <name evidence="2" type="ORF">CLAFUR5_05218</name>
</gene>
<dbReference type="OrthoDB" id="5240110at2759"/>
<feature type="compositionally biased region" description="Pro residues" evidence="1">
    <location>
        <begin position="70"/>
        <end position="81"/>
    </location>
</feature>
<evidence type="ECO:0000313" key="2">
    <source>
        <dbReference type="EMBL" id="UJO17161.1"/>
    </source>
</evidence>
<dbReference type="GeneID" id="71985096"/>
<accession>A0A9Q8P8R1</accession>
<dbReference type="Proteomes" id="UP000756132">
    <property type="component" value="Chromosome 4"/>
</dbReference>
<evidence type="ECO:0000313" key="3">
    <source>
        <dbReference type="Proteomes" id="UP000756132"/>
    </source>
</evidence>
<keyword evidence="3" id="KW-1185">Reference proteome</keyword>
<protein>
    <submittedName>
        <fullName evidence="2">Uncharacterized protein</fullName>
    </submittedName>
</protein>
<evidence type="ECO:0000256" key="1">
    <source>
        <dbReference type="SAM" id="MobiDB-lite"/>
    </source>
</evidence>